<dbReference type="Proteomes" id="UP000031668">
    <property type="component" value="Unassembled WGS sequence"/>
</dbReference>
<gene>
    <name evidence="1" type="ORF">RF11_11304</name>
</gene>
<evidence type="ECO:0000313" key="2">
    <source>
        <dbReference type="Proteomes" id="UP000031668"/>
    </source>
</evidence>
<organism evidence="1 2">
    <name type="scientific">Thelohanellus kitauei</name>
    <name type="common">Myxosporean</name>
    <dbReference type="NCBI Taxonomy" id="669202"/>
    <lineage>
        <taxon>Eukaryota</taxon>
        <taxon>Metazoa</taxon>
        <taxon>Cnidaria</taxon>
        <taxon>Myxozoa</taxon>
        <taxon>Myxosporea</taxon>
        <taxon>Bivalvulida</taxon>
        <taxon>Platysporina</taxon>
        <taxon>Myxobolidae</taxon>
        <taxon>Thelohanellus</taxon>
    </lineage>
</organism>
<reference evidence="1 2" key="1">
    <citation type="journal article" date="2014" name="Genome Biol. Evol.">
        <title>The genome of the myxosporean Thelohanellus kitauei shows adaptations to nutrient acquisition within its fish host.</title>
        <authorList>
            <person name="Yang Y."/>
            <person name="Xiong J."/>
            <person name="Zhou Z."/>
            <person name="Huo F."/>
            <person name="Miao W."/>
            <person name="Ran C."/>
            <person name="Liu Y."/>
            <person name="Zhang J."/>
            <person name="Feng J."/>
            <person name="Wang M."/>
            <person name="Wang M."/>
            <person name="Wang L."/>
            <person name="Yao B."/>
        </authorList>
    </citation>
    <scope>NUCLEOTIDE SEQUENCE [LARGE SCALE GENOMIC DNA]</scope>
    <source>
        <strain evidence="1">Wuqing</strain>
    </source>
</reference>
<accession>A0A0C2MA68</accession>
<dbReference type="AlphaFoldDB" id="A0A0C2MA68"/>
<name>A0A0C2MA68_THEKT</name>
<keyword evidence="2" id="KW-1185">Reference proteome</keyword>
<comment type="caution">
    <text evidence="1">The sequence shown here is derived from an EMBL/GenBank/DDBJ whole genome shotgun (WGS) entry which is preliminary data.</text>
</comment>
<sequence length="115" mass="13046">MNSNRVESQIKDNTGTKSLLANHYRTGSIPRGYLKNNFIIEVFKPAAVHFLTDFTSTSNATVSTYDMVVLRVGTLLQAVWIVQDSHLLNTHPYPQHTRATIPNRHSFAEKQYILS</sequence>
<protein>
    <submittedName>
        <fullName evidence="1">Uncharacterized protein</fullName>
    </submittedName>
</protein>
<proteinExistence type="predicted"/>
<dbReference type="EMBL" id="JWZT01005374">
    <property type="protein sequence ID" value="KII61219.1"/>
    <property type="molecule type" value="Genomic_DNA"/>
</dbReference>
<evidence type="ECO:0000313" key="1">
    <source>
        <dbReference type="EMBL" id="KII61219.1"/>
    </source>
</evidence>